<evidence type="ECO:0000256" key="1">
    <source>
        <dbReference type="SAM" id="MobiDB-lite"/>
    </source>
</evidence>
<protein>
    <submittedName>
        <fullName evidence="2">Jg2613 protein</fullName>
    </submittedName>
</protein>
<accession>A0A8S4QI78</accession>
<keyword evidence="3" id="KW-1185">Reference proteome</keyword>
<evidence type="ECO:0000313" key="2">
    <source>
        <dbReference type="EMBL" id="CAH2208003.1"/>
    </source>
</evidence>
<sequence length="79" mass="9426">MEFFEEAKDNIMLECRKDDLAWESSVRLTLVGSSEDIGMYLEEREGRKRKWQGDGKMMRREEGDEREQRKVPPKKIMGE</sequence>
<reference evidence="2" key="1">
    <citation type="submission" date="2022-03" db="EMBL/GenBank/DDBJ databases">
        <authorList>
            <person name="Lindestad O."/>
        </authorList>
    </citation>
    <scope>NUCLEOTIDE SEQUENCE</scope>
</reference>
<dbReference type="AlphaFoldDB" id="A0A8S4QI78"/>
<comment type="caution">
    <text evidence="2">The sequence shown here is derived from an EMBL/GenBank/DDBJ whole genome shotgun (WGS) entry which is preliminary data.</text>
</comment>
<gene>
    <name evidence="2" type="primary">jg2613</name>
    <name evidence="2" type="ORF">PAEG_LOCUS620</name>
</gene>
<evidence type="ECO:0000313" key="3">
    <source>
        <dbReference type="Proteomes" id="UP000838756"/>
    </source>
</evidence>
<name>A0A8S4QI78_9NEOP</name>
<dbReference type="Proteomes" id="UP000838756">
    <property type="component" value="Unassembled WGS sequence"/>
</dbReference>
<feature type="region of interest" description="Disordered" evidence="1">
    <location>
        <begin position="51"/>
        <end position="79"/>
    </location>
</feature>
<proteinExistence type="predicted"/>
<dbReference type="EMBL" id="CAKXAJ010001925">
    <property type="protein sequence ID" value="CAH2208003.1"/>
    <property type="molecule type" value="Genomic_DNA"/>
</dbReference>
<organism evidence="2 3">
    <name type="scientific">Pararge aegeria aegeria</name>
    <dbReference type="NCBI Taxonomy" id="348720"/>
    <lineage>
        <taxon>Eukaryota</taxon>
        <taxon>Metazoa</taxon>
        <taxon>Ecdysozoa</taxon>
        <taxon>Arthropoda</taxon>
        <taxon>Hexapoda</taxon>
        <taxon>Insecta</taxon>
        <taxon>Pterygota</taxon>
        <taxon>Neoptera</taxon>
        <taxon>Endopterygota</taxon>
        <taxon>Lepidoptera</taxon>
        <taxon>Glossata</taxon>
        <taxon>Ditrysia</taxon>
        <taxon>Papilionoidea</taxon>
        <taxon>Nymphalidae</taxon>
        <taxon>Satyrinae</taxon>
        <taxon>Satyrini</taxon>
        <taxon>Parargina</taxon>
        <taxon>Pararge</taxon>
    </lineage>
</organism>
<dbReference type="OrthoDB" id="7445055at2759"/>